<dbReference type="SUPFAM" id="SSF52317">
    <property type="entry name" value="Class I glutamine amidotransferase-like"/>
    <property type="match status" value="1"/>
</dbReference>
<dbReference type="RefSeq" id="WP_009650175.1">
    <property type="nucleotide sequence ID" value="NC_009715.2"/>
</dbReference>
<reference evidence="2" key="1">
    <citation type="submission" date="2016-07" db="EMBL/GenBank/DDBJ databases">
        <title>Comparative genomics of the Campylobacter concisus group.</title>
        <authorList>
            <person name="Miller W.G."/>
            <person name="Yee E."/>
            <person name="Chapman M.H."/>
            <person name="Huynh S."/>
            <person name="Bono J.L."/>
            <person name="On S.L.W."/>
            <person name="StLeger J."/>
            <person name="Foster G."/>
            <person name="Parker C.T."/>
        </authorList>
    </citation>
    <scope>NUCLEOTIDE SEQUENCE</scope>
    <source>
        <strain evidence="2">525.92</strain>
    </source>
</reference>
<organism evidence="2 3">
    <name type="scientific">Campylobacter curvus (strain 525.92)</name>
    <dbReference type="NCBI Taxonomy" id="360105"/>
    <lineage>
        <taxon>Bacteria</taxon>
        <taxon>Pseudomonadati</taxon>
        <taxon>Campylobacterota</taxon>
        <taxon>Epsilonproteobacteria</taxon>
        <taxon>Campylobacterales</taxon>
        <taxon>Campylobacteraceae</taxon>
        <taxon>Campylobacter</taxon>
    </lineage>
</organism>
<evidence type="ECO:0000259" key="1">
    <source>
        <dbReference type="Pfam" id="PF01965"/>
    </source>
</evidence>
<proteinExistence type="predicted"/>
<dbReference type="Pfam" id="PF01965">
    <property type="entry name" value="DJ-1_PfpI"/>
    <property type="match status" value="1"/>
</dbReference>
<dbReference type="OrthoDB" id="9792284at2"/>
<dbReference type="Gene3D" id="3.40.50.880">
    <property type="match status" value="1"/>
</dbReference>
<dbReference type="STRING" id="360105.CCV52592_0509"/>
<dbReference type="InterPro" id="IPR002818">
    <property type="entry name" value="DJ-1/PfpI"/>
</dbReference>
<dbReference type="Proteomes" id="UP000006380">
    <property type="component" value="Chromosome"/>
</dbReference>
<dbReference type="EMBL" id="CP000767">
    <property type="protein sequence ID" value="EAU00750.1"/>
    <property type="molecule type" value="Genomic_DNA"/>
</dbReference>
<dbReference type="GO" id="GO:0005737">
    <property type="term" value="C:cytoplasm"/>
    <property type="evidence" value="ECO:0007669"/>
    <property type="project" value="TreeGrafter"/>
</dbReference>
<gene>
    <name evidence="2" type="ORF">CCV52592_0509</name>
</gene>
<dbReference type="PANTHER" id="PTHR48094:SF12">
    <property type="entry name" value="PARKINSON DISEASE PROTEIN 7 HOMOLOG"/>
    <property type="match status" value="1"/>
</dbReference>
<name>A7GXC1_CAMC5</name>
<dbReference type="InterPro" id="IPR050325">
    <property type="entry name" value="Prot/Nucl_acid_deglycase"/>
</dbReference>
<sequence length="185" mass="19828">MKRVAVILANGFEEIEALSVVDILRRADIDALCVGLDRALVVGAHGVSVKVDLLLSELREIELDAIVLPGGLPGAQNLADSKELGEILRRFDDNGKLICAICAAPMALAKAGVLKGAFTCYPGFETNVRSDKNGYISDKNVICDHNIITSRGPATAMEFALEIVKELNGTSSYESVRDGLLYHSL</sequence>
<dbReference type="KEGG" id="ccv:CCV52592_0509"/>
<keyword evidence="3" id="KW-1185">Reference proteome</keyword>
<dbReference type="PANTHER" id="PTHR48094">
    <property type="entry name" value="PROTEIN/NUCLEIC ACID DEGLYCASE DJ-1-RELATED"/>
    <property type="match status" value="1"/>
</dbReference>
<dbReference type="InterPro" id="IPR029062">
    <property type="entry name" value="Class_I_gatase-like"/>
</dbReference>
<protein>
    <submittedName>
        <fullName evidence="2">DJ-1/PfpI family protein (DUF4066 domain)</fullName>
    </submittedName>
</protein>
<dbReference type="CDD" id="cd03135">
    <property type="entry name" value="GATase1_DJ-1"/>
    <property type="match status" value="1"/>
</dbReference>
<evidence type="ECO:0000313" key="3">
    <source>
        <dbReference type="Proteomes" id="UP000006380"/>
    </source>
</evidence>
<dbReference type="HOGENOM" id="CLU_000445_44_2_7"/>
<dbReference type="AlphaFoldDB" id="A7GXC1"/>
<dbReference type="InterPro" id="IPR006287">
    <property type="entry name" value="DJ-1"/>
</dbReference>
<feature type="domain" description="DJ-1/PfpI" evidence="1">
    <location>
        <begin position="2"/>
        <end position="166"/>
    </location>
</feature>
<accession>A7GXC1</accession>
<evidence type="ECO:0000313" key="2">
    <source>
        <dbReference type="EMBL" id="EAU00750.1"/>
    </source>
</evidence>
<dbReference type="NCBIfam" id="TIGR01383">
    <property type="entry name" value="not_thiJ"/>
    <property type="match status" value="1"/>
</dbReference>